<evidence type="ECO:0000313" key="14">
    <source>
        <dbReference type="EMBL" id="KAL3876554.1"/>
    </source>
</evidence>
<evidence type="ECO:0000256" key="11">
    <source>
        <dbReference type="SAM" id="Phobius"/>
    </source>
</evidence>
<evidence type="ECO:0000256" key="1">
    <source>
        <dbReference type="ARBA" id="ARBA00004479"/>
    </source>
</evidence>
<dbReference type="InterPro" id="IPR035897">
    <property type="entry name" value="Toll_tir_struct_dom_sf"/>
</dbReference>
<evidence type="ECO:0000256" key="5">
    <source>
        <dbReference type="ARBA" id="ARBA00022729"/>
    </source>
</evidence>
<dbReference type="SMART" id="SM00255">
    <property type="entry name" value="TIR"/>
    <property type="match status" value="1"/>
</dbReference>
<feature type="chain" id="PRO_5044836227" description="TIR domain-containing protein" evidence="12">
    <location>
        <begin position="23"/>
        <end position="686"/>
    </location>
</feature>
<organism evidence="14 15">
    <name type="scientific">Sinanodonta woodiana</name>
    <name type="common">Chinese pond mussel</name>
    <name type="synonym">Anodonta woodiana</name>
    <dbReference type="NCBI Taxonomy" id="1069815"/>
    <lineage>
        <taxon>Eukaryota</taxon>
        <taxon>Metazoa</taxon>
        <taxon>Spiralia</taxon>
        <taxon>Lophotrochozoa</taxon>
        <taxon>Mollusca</taxon>
        <taxon>Bivalvia</taxon>
        <taxon>Autobranchia</taxon>
        <taxon>Heteroconchia</taxon>
        <taxon>Palaeoheterodonta</taxon>
        <taxon>Unionida</taxon>
        <taxon>Unionoidea</taxon>
        <taxon>Unionidae</taxon>
        <taxon>Unioninae</taxon>
        <taxon>Sinanodonta</taxon>
    </lineage>
</organism>
<dbReference type="InterPro" id="IPR000483">
    <property type="entry name" value="Cys-rich_flank_reg_C"/>
</dbReference>
<dbReference type="Proteomes" id="UP001634394">
    <property type="component" value="Unassembled WGS sequence"/>
</dbReference>
<dbReference type="InterPro" id="IPR001611">
    <property type="entry name" value="Leu-rich_rpt"/>
</dbReference>
<evidence type="ECO:0000256" key="6">
    <source>
        <dbReference type="ARBA" id="ARBA00022737"/>
    </source>
</evidence>
<proteinExistence type="inferred from homology"/>
<dbReference type="Gene3D" id="3.80.10.10">
    <property type="entry name" value="Ribonuclease Inhibitor"/>
    <property type="match status" value="3"/>
</dbReference>
<keyword evidence="6" id="KW-0677">Repeat</keyword>
<dbReference type="SUPFAM" id="SSF52058">
    <property type="entry name" value="L domain-like"/>
    <property type="match status" value="1"/>
</dbReference>
<dbReference type="InterPro" id="IPR032675">
    <property type="entry name" value="LRR_dom_sf"/>
</dbReference>
<gene>
    <name evidence="14" type="ORF">ACJMK2_034395</name>
</gene>
<keyword evidence="15" id="KW-1185">Reference proteome</keyword>
<evidence type="ECO:0000256" key="7">
    <source>
        <dbReference type="ARBA" id="ARBA00022989"/>
    </source>
</evidence>
<keyword evidence="10" id="KW-0325">Glycoprotein</keyword>
<dbReference type="AlphaFoldDB" id="A0ABD3WRF6"/>
<accession>A0ABD3WRF6</accession>
<dbReference type="EMBL" id="JBJQND010000005">
    <property type="protein sequence ID" value="KAL3876554.1"/>
    <property type="molecule type" value="Genomic_DNA"/>
</dbReference>
<keyword evidence="7 11" id="KW-1133">Transmembrane helix</keyword>
<dbReference type="Gene3D" id="3.40.50.10140">
    <property type="entry name" value="Toll/interleukin-1 receptor homology (TIR) domain"/>
    <property type="match status" value="1"/>
</dbReference>
<keyword evidence="9" id="KW-0675">Receptor</keyword>
<comment type="similarity">
    <text evidence="2">Belongs to the Toll-like receptor family.</text>
</comment>
<evidence type="ECO:0000259" key="13">
    <source>
        <dbReference type="PROSITE" id="PS50104"/>
    </source>
</evidence>
<keyword evidence="5 12" id="KW-0732">Signal</keyword>
<protein>
    <recommendedName>
        <fullName evidence="13">TIR domain-containing protein</fullName>
    </recommendedName>
</protein>
<reference evidence="14 15" key="1">
    <citation type="submission" date="2024-11" db="EMBL/GenBank/DDBJ databases">
        <title>Chromosome-level genome assembly of the freshwater bivalve Anodonta woodiana.</title>
        <authorList>
            <person name="Chen X."/>
        </authorList>
    </citation>
    <scope>NUCLEOTIDE SEQUENCE [LARGE SCALE GENOMIC DNA]</scope>
    <source>
        <strain evidence="14">MN2024</strain>
        <tissue evidence="14">Gills</tissue>
    </source>
</reference>
<dbReference type="PROSITE" id="PS50104">
    <property type="entry name" value="TIR"/>
    <property type="match status" value="1"/>
</dbReference>
<dbReference type="Pfam" id="PF13676">
    <property type="entry name" value="TIR_2"/>
    <property type="match status" value="1"/>
</dbReference>
<evidence type="ECO:0000256" key="8">
    <source>
        <dbReference type="ARBA" id="ARBA00023136"/>
    </source>
</evidence>
<dbReference type="SUPFAM" id="SSF52200">
    <property type="entry name" value="Toll/Interleukin receptor TIR domain"/>
    <property type="match status" value="1"/>
</dbReference>
<dbReference type="InterPro" id="IPR003591">
    <property type="entry name" value="Leu-rich_rpt_typical-subtyp"/>
</dbReference>
<keyword evidence="4 11" id="KW-0812">Transmembrane</keyword>
<feature type="transmembrane region" description="Helical" evidence="11">
    <location>
        <begin position="483"/>
        <end position="505"/>
    </location>
</feature>
<dbReference type="InterPro" id="IPR000157">
    <property type="entry name" value="TIR_dom"/>
</dbReference>
<evidence type="ECO:0000313" key="15">
    <source>
        <dbReference type="Proteomes" id="UP001634394"/>
    </source>
</evidence>
<comment type="caution">
    <text evidence="14">The sequence shown here is derived from an EMBL/GenBank/DDBJ whole genome shotgun (WGS) entry which is preliminary data.</text>
</comment>
<feature type="domain" description="TIR" evidence="13">
    <location>
        <begin position="531"/>
        <end position="660"/>
    </location>
</feature>
<dbReference type="GO" id="GO:0016020">
    <property type="term" value="C:membrane"/>
    <property type="evidence" value="ECO:0007669"/>
    <property type="project" value="UniProtKB-SubCell"/>
</dbReference>
<dbReference type="PANTHER" id="PTHR24365">
    <property type="entry name" value="TOLL-LIKE RECEPTOR"/>
    <property type="match status" value="1"/>
</dbReference>
<feature type="signal peptide" evidence="12">
    <location>
        <begin position="1"/>
        <end position="22"/>
    </location>
</feature>
<dbReference type="PROSITE" id="PS51450">
    <property type="entry name" value="LRR"/>
    <property type="match status" value="1"/>
</dbReference>
<keyword evidence="8 11" id="KW-0472">Membrane</keyword>
<evidence type="ECO:0000256" key="9">
    <source>
        <dbReference type="ARBA" id="ARBA00023170"/>
    </source>
</evidence>
<evidence type="ECO:0000256" key="4">
    <source>
        <dbReference type="ARBA" id="ARBA00022692"/>
    </source>
</evidence>
<name>A0ABD3WRF6_SINWO</name>
<dbReference type="Pfam" id="PF13855">
    <property type="entry name" value="LRR_8"/>
    <property type="match status" value="1"/>
</dbReference>
<evidence type="ECO:0000256" key="3">
    <source>
        <dbReference type="ARBA" id="ARBA00022614"/>
    </source>
</evidence>
<evidence type="ECO:0000256" key="12">
    <source>
        <dbReference type="SAM" id="SignalP"/>
    </source>
</evidence>
<dbReference type="SMART" id="SM00369">
    <property type="entry name" value="LRR_TYP"/>
    <property type="match status" value="3"/>
</dbReference>
<dbReference type="SMART" id="SM00082">
    <property type="entry name" value="LRRCT"/>
    <property type="match status" value="2"/>
</dbReference>
<evidence type="ECO:0000256" key="2">
    <source>
        <dbReference type="ARBA" id="ARBA00009634"/>
    </source>
</evidence>
<sequence>MTLHFTLLTHAIVLFNCGVCLYASCSCHRSNQYLRINCREPNQQYIRHCLENNADAIDVSIINSGLTSIPPSISVLTSVQRLDLSHNYIQELDNYTLNSIGGTLQVLIMNQNNVSVLRNGSLDKLSRLKEIIMEHNSIEEIQLDAINSKLESLYNLQFSFNEIKSIDLGLLFLPKFYELAVVTLNVSNNLISNGTNNKGFRFSNISINNSFYLDLRVNKIETVDVKYFIQMIHLDTLTDLYKLGSSGIDIRFNPLVCDCRLFPFSFYVNLFRFMDRYNYLFEFTCNTPLSLHGQRVFDVPAQYFNCSVQNDCPPQCRCTRTISLDLITVVCDNDTLVSIPNVIPKGRRIQMFVHSRNVRELSDRPYFINVTDLDVSSCSIVSIYENFLHNFETMSTITITDNSLTTLPESIQTVNLENLTSLYLHSNPYVCDCHSQWIKYWLKKNGNKIPDLYQILCDTGPKGTPIVDASDADFVCDGINISLILAISFGGASALVIILFTIYIFREPIQVFLIANYSCCQCLRRKVATNLPFDIFLSYSSHDEIYVHEELIPNLEKHTFRLFTQDNFIPGVPIAENILHGIDSSFTTLIVLSNRFLESVWCKFEFQQAYDKALKERERQLIVLILEENLDKTLIQGTLKSYLKTNNFIKASENRYLSRLLLALPRMQVNLGPSETTPLLRDHYLQ</sequence>
<keyword evidence="3" id="KW-0433">Leucine-rich repeat</keyword>
<dbReference type="PANTHER" id="PTHR24365:SF541">
    <property type="entry name" value="PROTEIN TOLL-RELATED"/>
    <property type="match status" value="1"/>
</dbReference>
<comment type="subcellular location">
    <subcellularLocation>
        <location evidence="1">Membrane</location>
        <topology evidence="1">Single-pass type I membrane protein</topology>
    </subcellularLocation>
</comment>
<evidence type="ECO:0000256" key="10">
    <source>
        <dbReference type="ARBA" id="ARBA00023180"/>
    </source>
</evidence>